<feature type="domain" description="Bacterial Pleckstrin homology" evidence="2">
    <location>
        <begin position="69"/>
        <end position="167"/>
    </location>
</feature>
<organism evidence="3 4">
    <name type="scientific">Desulfofundulus kuznetsovii (strain DSM 6115 / VKM B-1805 / 17)</name>
    <name type="common">Desulfotomaculum kuznetsovii</name>
    <dbReference type="NCBI Taxonomy" id="760568"/>
    <lineage>
        <taxon>Bacteria</taxon>
        <taxon>Bacillati</taxon>
        <taxon>Bacillota</taxon>
        <taxon>Clostridia</taxon>
        <taxon>Eubacteriales</taxon>
        <taxon>Peptococcaceae</taxon>
        <taxon>Desulfofundulus</taxon>
    </lineage>
</organism>
<dbReference type="Pfam" id="PF10882">
    <property type="entry name" value="bPH_5"/>
    <property type="match status" value="1"/>
</dbReference>
<dbReference type="KEGG" id="dku:Desku_3170"/>
<sequence>MVNIKWFTPAPRDILIRISTYIVGPVIVLIPTFIAGANNGDWVSTMAGVGGVLLAIYVIAYLFSSVSAYGIDADQLIIRKPVGAISIPYSQIISIKSIEKLNAGFKVFANAGLFGYFGLFFSEDDNKTVGVYATRLKQLVRIQIANSKTYYLSPAEPEKFVEAVKQHLNQNHQGGEKS</sequence>
<reference evidence="4" key="1">
    <citation type="submission" date="2011-05" db="EMBL/GenBank/DDBJ databases">
        <title>Complete sequence of Desulfotomaculum kuznetsovii DSM 6115.</title>
        <authorList>
            <person name="Lucas S."/>
            <person name="Han J."/>
            <person name="Lapidus A."/>
            <person name="Cheng J.-F."/>
            <person name="Goodwin L."/>
            <person name="Pitluck S."/>
            <person name="Peters L."/>
            <person name="Mikhailova N."/>
            <person name="Lu M."/>
            <person name="Saunders E."/>
            <person name="Han C."/>
            <person name="Tapia R."/>
            <person name="Land M."/>
            <person name="Hauser L."/>
            <person name="Kyrpides N."/>
            <person name="Ivanova N."/>
            <person name="Pagani I."/>
            <person name="Nazina T."/>
            <person name="Ivanova A."/>
            <person name="Parshina S."/>
            <person name="Kuever J."/>
            <person name="Muyzer G."/>
            <person name="Plugge C."/>
            <person name="Stams A."/>
            <person name="Woyke T."/>
        </authorList>
    </citation>
    <scope>NUCLEOTIDE SEQUENCE [LARGE SCALE GENOMIC DNA]</scope>
    <source>
        <strain evidence="4">DSM 6115 / VKM B-1805 / 17</strain>
    </source>
</reference>
<keyword evidence="1" id="KW-0812">Transmembrane</keyword>
<feature type="transmembrane region" description="Helical" evidence="1">
    <location>
        <begin position="14"/>
        <end position="34"/>
    </location>
</feature>
<evidence type="ECO:0000313" key="3">
    <source>
        <dbReference type="EMBL" id="AEG16662.1"/>
    </source>
</evidence>
<keyword evidence="4" id="KW-1185">Reference proteome</keyword>
<dbReference type="Proteomes" id="UP000009229">
    <property type="component" value="Chromosome"/>
</dbReference>
<evidence type="ECO:0000259" key="2">
    <source>
        <dbReference type="Pfam" id="PF10882"/>
    </source>
</evidence>
<keyword evidence="1" id="KW-0472">Membrane</keyword>
<name>A0AAU8PQF2_DESK7</name>
<gene>
    <name evidence="3" type="ordered locus">Desku_3170</name>
</gene>
<dbReference type="InterPro" id="IPR027783">
    <property type="entry name" value="Bacterial_PH-related"/>
</dbReference>
<dbReference type="AlphaFoldDB" id="A0AAU8PQF2"/>
<proteinExistence type="predicted"/>
<protein>
    <recommendedName>
        <fullName evidence="2">Bacterial Pleckstrin homology domain-containing protein</fullName>
    </recommendedName>
</protein>
<dbReference type="EMBL" id="CP002770">
    <property type="protein sequence ID" value="AEG16662.1"/>
    <property type="molecule type" value="Genomic_DNA"/>
</dbReference>
<keyword evidence="1" id="KW-1133">Transmembrane helix</keyword>
<feature type="transmembrane region" description="Helical" evidence="1">
    <location>
        <begin position="46"/>
        <end position="71"/>
    </location>
</feature>
<evidence type="ECO:0000256" key="1">
    <source>
        <dbReference type="SAM" id="Phobius"/>
    </source>
</evidence>
<accession>A0AAU8PQF2</accession>
<evidence type="ECO:0000313" key="4">
    <source>
        <dbReference type="Proteomes" id="UP000009229"/>
    </source>
</evidence>